<dbReference type="Gene3D" id="3.40.1110.10">
    <property type="entry name" value="Calcium-transporting ATPase, cytoplasmic domain N"/>
    <property type="match status" value="1"/>
</dbReference>
<dbReference type="NCBIfam" id="TIGR01494">
    <property type="entry name" value="ATPase_P-type"/>
    <property type="match status" value="1"/>
</dbReference>
<sequence>MNNESIANLLNRGTLQEVSAHLSNDTWEPWKLSVTEVADKLAVDPSVGLDQREAQLRLKLFGENQPPDRKRRLKWHQFVLHVVTDPVIFLLIAVCVLYLLWYNGMGALPVVLVVVLTLGTELSIQWKGNLTVDTFTAEIPENVLVVREGHERIVVSRKLVPGDIVIVSHGQRVPADGILINSQHLRLDESIFTGGYHEVQKYTSNEPYEANGNLVSSGYLYFGSSVVQGKGVLIVTATGKHTRLANVKSSTIYEDKKTPLQALTRNVTLCLALLALLVSSVLPVVGLLNGIDWHDALLTGMGMAFVLIPSKLPSLVNAILIVSAHRLSQRRLLLRRLDATEALGSVSAIVTDKTGTLTCNELKVASAIVLTRPDRQSPESFQINCRRIPVTSSKDIAQYLLPLTITWTLSMDQFASDMLFQMVQEGHGAGPAHSSPLPLARGIDKDVFDSAIFDFFSSAEIPVEVQRYLIQSALLVFSKFPVPISEEPFDVVNRVSFRTRGSTRNRTSGSRITVVRGAPESILDLCNRIWVSGYERECSEFDENHPPQIDPDMLNDVEVLTGYITSKLTESINDVARKGSRIFGYAYSTSAHTEGEELPRDFIFVGAYVFTDPIRKEVPHAVSECQGAGIKVVMATGDYPGTALAIASKVGINQVASTEQAPVLLGRHLDEMSSGALLGEAIERTDVFARVTPAHKLRIVQALQSQGHVVAFIGDGIKDATALYAADVGITIGGAAATADMASDHASLVVLGNHFDAVVYCLREGRHMFDNMNKVVTFYLACKLGLASLFTLAIILRASFPLNLVQIILLEMFVNLGSAITFVVERAEIDIMRIPPTLVNQRGVRKGHLGSAIGRQIVFYAALLLLSTGSSYFYGAMYSAQEESAATMLFVSYLINHITLGLAIRSRRTPIRKQGLFSNGNFLMWFALVVSCILAYIFLPTLRATLDLTTLNQCEWLMILTGALCLLIVSEVCKELCWHYAKREKERRDDHRSSERAPLLI</sequence>
<dbReference type="PANTHER" id="PTHR43294:SF20">
    <property type="entry name" value="P-TYPE ATPASE"/>
    <property type="match status" value="1"/>
</dbReference>
<protein>
    <submittedName>
        <fullName evidence="10">Calcium ATPase</fullName>
    </submittedName>
</protein>
<dbReference type="GO" id="GO:1990573">
    <property type="term" value="P:potassium ion import across plasma membrane"/>
    <property type="evidence" value="ECO:0007669"/>
    <property type="project" value="TreeGrafter"/>
</dbReference>
<dbReference type="InterPro" id="IPR008250">
    <property type="entry name" value="ATPase_P-typ_transduc_dom_A_sf"/>
</dbReference>
<feature type="domain" description="Cation-transporting P-type ATPase N-terminal" evidence="9">
    <location>
        <begin position="28"/>
        <end position="102"/>
    </location>
</feature>
<dbReference type="Pfam" id="PF00702">
    <property type="entry name" value="Hydrolase"/>
    <property type="match status" value="1"/>
</dbReference>
<evidence type="ECO:0000259" key="9">
    <source>
        <dbReference type="SMART" id="SM00831"/>
    </source>
</evidence>
<feature type="transmembrane region" description="Helical" evidence="8">
    <location>
        <begin position="884"/>
        <end position="904"/>
    </location>
</feature>
<dbReference type="Pfam" id="PF00690">
    <property type="entry name" value="Cation_ATPase_N"/>
    <property type="match status" value="1"/>
</dbReference>
<dbReference type="SUPFAM" id="SSF81660">
    <property type="entry name" value="Metal cation-transporting ATPase, ATP-binding domain N"/>
    <property type="match status" value="1"/>
</dbReference>
<comment type="subcellular location">
    <subcellularLocation>
        <location evidence="1">Membrane</location>
        <topology evidence="1">Multi-pass membrane protein</topology>
    </subcellularLocation>
</comment>
<evidence type="ECO:0000313" key="11">
    <source>
        <dbReference type="Proteomes" id="UP000193498"/>
    </source>
</evidence>
<evidence type="ECO:0000256" key="3">
    <source>
        <dbReference type="ARBA" id="ARBA00022741"/>
    </source>
</evidence>
<dbReference type="InterPro" id="IPR023299">
    <property type="entry name" value="ATPase_P-typ_cyto_dom_N"/>
</dbReference>
<dbReference type="SUPFAM" id="SSF81653">
    <property type="entry name" value="Calcium ATPase, transduction domain A"/>
    <property type="match status" value="1"/>
</dbReference>
<dbReference type="OrthoDB" id="2016396at2759"/>
<dbReference type="GO" id="GO:0005524">
    <property type="term" value="F:ATP binding"/>
    <property type="evidence" value="ECO:0007669"/>
    <property type="project" value="UniProtKB-KW"/>
</dbReference>
<dbReference type="SFLD" id="SFLDS00003">
    <property type="entry name" value="Haloacid_Dehalogenase"/>
    <property type="match status" value="1"/>
</dbReference>
<evidence type="ECO:0000256" key="5">
    <source>
        <dbReference type="ARBA" id="ARBA00022967"/>
    </source>
</evidence>
<feature type="transmembrane region" description="Helical" evidence="8">
    <location>
        <begin position="959"/>
        <end position="978"/>
    </location>
</feature>
<dbReference type="Pfam" id="PF00122">
    <property type="entry name" value="E1-E2_ATPase"/>
    <property type="match status" value="1"/>
</dbReference>
<reference evidence="10 11" key="1">
    <citation type="submission" date="2016-07" db="EMBL/GenBank/DDBJ databases">
        <title>Pervasive Adenine N6-methylation of Active Genes in Fungi.</title>
        <authorList>
            <consortium name="DOE Joint Genome Institute"/>
            <person name="Mondo S.J."/>
            <person name="Dannebaum R.O."/>
            <person name="Kuo R.C."/>
            <person name="Labutti K."/>
            <person name="Haridas S."/>
            <person name="Kuo A."/>
            <person name="Salamov A."/>
            <person name="Ahrendt S.R."/>
            <person name="Lipzen A."/>
            <person name="Sullivan W."/>
            <person name="Andreopoulos W.B."/>
            <person name="Clum A."/>
            <person name="Lindquist E."/>
            <person name="Daum C."/>
            <person name="Ramamoorthy G.K."/>
            <person name="Gryganskyi A."/>
            <person name="Culley D."/>
            <person name="Magnuson J.K."/>
            <person name="James T.Y."/>
            <person name="O'Malley M.A."/>
            <person name="Stajich J.E."/>
            <person name="Spatafora J.W."/>
            <person name="Visel A."/>
            <person name="Grigoriev I.V."/>
        </authorList>
    </citation>
    <scope>NUCLEOTIDE SEQUENCE [LARGE SCALE GENOMIC DNA]</scope>
    <source>
        <strain evidence="10 11">CBS 931.73</strain>
    </source>
</reference>
<dbReference type="SMART" id="SM00831">
    <property type="entry name" value="Cation_ATPase_N"/>
    <property type="match status" value="1"/>
</dbReference>
<dbReference type="AlphaFoldDB" id="A0A1Y1XYE9"/>
<dbReference type="GO" id="GO:0005886">
    <property type="term" value="C:plasma membrane"/>
    <property type="evidence" value="ECO:0007669"/>
    <property type="project" value="TreeGrafter"/>
</dbReference>
<dbReference type="Pfam" id="PF00689">
    <property type="entry name" value="Cation_ATPase_C"/>
    <property type="match status" value="1"/>
</dbReference>
<keyword evidence="5" id="KW-1278">Translocase</keyword>
<dbReference type="Gene3D" id="3.40.50.1000">
    <property type="entry name" value="HAD superfamily/HAD-like"/>
    <property type="match status" value="1"/>
</dbReference>
<dbReference type="InterPro" id="IPR036412">
    <property type="entry name" value="HAD-like_sf"/>
</dbReference>
<dbReference type="PANTHER" id="PTHR43294">
    <property type="entry name" value="SODIUM/POTASSIUM-TRANSPORTING ATPASE SUBUNIT ALPHA"/>
    <property type="match status" value="1"/>
</dbReference>
<dbReference type="GO" id="GO:0006883">
    <property type="term" value="P:intracellular sodium ion homeostasis"/>
    <property type="evidence" value="ECO:0007669"/>
    <property type="project" value="TreeGrafter"/>
</dbReference>
<dbReference type="PRINTS" id="PR00119">
    <property type="entry name" value="CATATPASE"/>
</dbReference>
<feature type="transmembrane region" description="Helical" evidence="8">
    <location>
        <begin position="776"/>
        <end position="798"/>
    </location>
</feature>
<feature type="transmembrane region" description="Helical" evidence="8">
    <location>
        <begin position="857"/>
        <end position="878"/>
    </location>
</feature>
<keyword evidence="7 8" id="KW-0472">Membrane</keyword>
<evidence type="ECO:0000256" key="6">
    <source>
        <dbReference type="ARBA" id="ARBA00022989"/>
    </source>
</evidence>
<feature type="transmembrane region" description="Helical" evidence="8">
    <location>
        <begin position="107"/>
        <end position="124"/>
    </location>
</feature>
<dbReference type="GO" id="GO:0005391">
    <property type="term" value="F:P-type sodium:potassium-exchanging transporter activity"/>
    <property type="evidence" value="ECO:0007669"/>
    <property type="project" value="TreeGrafter"/>
</dbReference>
<dbReference type="GO" id="GO:0016887">
    <property type="term" value="F:ATP hydrolysis activity"/>
    <property type="evidence" value="ECO:0007669"/>
    <property type="project" value="InterPro"/>
</dbReference>
<evidence type="ECO:0000256" key="8">
    <source>
        <dbReference type="SAM" id="Phobius"/>
    </source>
</evidence>
<dbReference type="InterPro" id="IPR006068">
    <property type="entry name" value="ATPase_P-typ_cation-transptr_C"/>
</dbReference>
<evidence type="ECO:0000256" key="4">
    <source>
        <dbReference type="ARBA" id="ARBA00022840"/>
    </source>
</evidence>
<evidence type="ECO:0000256" key="7">
    <source>
        <dbReference type="ARBA" id="ARBA00023136"/>
    </source>
</evidence>
<dbReference type="SUPFAM" id="SSF81665">
    <property type="entry name" value="Calcium ATPase, transmembrane domain M"/>
    <property type="match status" value="1"/>
</dbReference>
<comment type="caution">
    <text evidence="10">The sequence shown here is derived from an EMBL/GenBank/DDBJ whole genome shotgun (WGS) entry which is preliminary data.</text>
</comment>
<proteinExistence type="predicted"/>
<feature type="transmembrane region" description="Helical" evidence="8">
    <location>
        <begin position="78"/>
        <end position="101"/>
    </location>
</feature>
<dbReference type="InterPro" id="IPR004014">
    <property type="entry name" value="ATPase_P-typ_cation-transptr_N"/>
</dbReference>
<keyword evidence="11" id="KW-1185">Reference proteome</keyword>
<dbReference type="InterPro" id="IPR018303">
    <property type="entry name" value="ATPase_P-typ_P_site"/>
</dbReference>
<organism evidence="10 11">
    <name type="scientific">Basidiobolus meristosporus CBS 931.73</name>
    <dbReference type="NCBI Taxonomy" id="1314790"/>
    <lineage>
        <taxon>Eukaryota</taxon>
        <taxon>Fungi</taxon>
        <taxon>Fungi incertae sedis</taxon>
        <taxon>Zoopagomycota</taxon>
        <taxon>Entomophthoromycotina</taxon>
        <taxon>Basidiobolomycetes</taxon>
        <taxon>Basidiobolales</taxon>
        <taxon>Basidiobolaceae</taxon>
        <taxon>Basidiobolus</taxon>
    </lineage>
</organism>
<dbReference type="InParanoid" id="A0A1Y1XYE9"/>
<evidence type="ECO:0000256" key="2">
    <source>
        <dbReference type="ARBA" id="ARBA00022692"/>
    </source>
</evidence>
<dbReference type="GO" id="GO:0030007">
    <property type="term" value="P:intracellular potassium ion homeostasis"/>
    <property type="evidence" value="ECO:0007669"/>
    <property type="project" value="TreeGrafter"/>
</dbReference>
<keyword evidence="6 8" id="KW-1133">Transmembrane helix</keyword>
<dbReference type="PRINTS" id="PR00120">
    <property type="entry name" value="HATPASE"/>
</dbReference>
<dbReference type="PROSITE" id="PS00154">
    <property type="entry name" value="ATPASE_E1_E2"/>
    <property type="match status" value="1"/>
</dbReference>
<keyword evidence="2 8" id="KW-0812">Transmembrane</keyword>
<dbReference type="InterPro" id="IPR001757">
    <property type="entry name" value="P_typ_ATPase"/>
</dbReference>
<feature type="transmembrane region" description="Helical" evidence="8">
    <location>
        <begin position="804"/>
        <end position="824"/>
    </location>
</feature>
<keyword evidence="3" id="KW-0547">Nucleotide-binding</keyword>
<feature type="transmembrane region" description="Helical" evidence="8">
    <location>
        <begin position="266"/>
        <end position="288"/>
    </location>
</feature>
<dbReference type="SFLD" id="SFLDF00027">
    <property type="entry name" value="p-type_atpase"/>
    <property type="match status" value="1"/>
</dbReference>
<dbReference type="GO" id="GO:0036376">
    <property type="term" value="P:sodium ion export across plasma membrane"/>
    <property type="evidence" value="ECO:0007669"/>
    <property type="project" value="TreeGrafter"/>
</dbReference>
<dbReference type="EMBL" id="MCFE01000359">
    <property type="protein sequence ID" value="ORX90783.1"/>
    <property type="molecule type" value="Genomic_DNA"/>
</dbReference>
<dbReference type="GO" id="GO:1902600">
    <property type="term" value="P:proton transmembrane transport"/>
    <property type="evidence" value="ECO:0007669"/>
    <property type="project" value="TreeGrafter"/>
</dbReference>
<accession>A0A1Y1XYE9</accession>
<gene>
    <name evidence="10" type="ORF">K493DRAFT_304598</name>
</gene>
<feature type="transmembrane region" description="Helical" evidence="8">
    <location>
        <begin position="300"/>
        <end position="322"/>
    </location>
</feature>
<dbReference type="SFLD" id="SFLDG00002">
    <property type="entry name" value="C1.7:_P-type_atpase_like"/>
    <property type="match status" value="1"/>
</dbReference>
<keyword evidence="4" id="KW-0067">ATP-binding</keyword>
<dbReference type="Gene3D" id="2.70.150.10">
    <property type="entry name" value="Calcium-transporting ATPase, cytoplasmic transduction domain A"/>
    <property type="match status" value="1"/>
</dbReference>
<dbReference type="STRING" id="1314790.A0A1Y1XYE9"/>
<dbReference type="InterPro" id="IPR023298">
    <property type="entry name" value="ATPase_P-typ_TM_dom_sf"/>
</dbReference>
<dbReference type="InterPro" id="IPR050510">
    <property type="entry name" value="Cation_transp_ATPase_P-type"/>
</dbReference>
<feature type="transmembrane region" description="Helical" evidence="8">
    <location>
        <begin position="916"/>
        <end position="939"/>
    </location>
</feature>
<dbReference type="Proteomes" id="UP000193498">
    <property type="component" value="Unassembled WGS sequence"/>
</dbReference>
<dbReference type="InterPro" id="IPR044492">
    <property type="entry name" value="P_typ_ATPase_HD_dom"/>
</dbReference>
<dbReference type="Gene3D" id="1.20.1110.10">
    <property type="entry name" value="Calcium-transporting ATPase, transmembrane domain"/>
    <property type="match status" value="1"/>
</dbReference>
<dbReference type="InterPro" id="IPR059000">
    <property type="entry name" value="ATPase_P-type_domA"/>
</dbReference>
<dbReference type="InterPro" id="IPR023214">
    <property type="entry name" value="HAD_sf"/>
</dbReference>
<evidence type="ECO:0000256" key="1">
    <source>
        <dbReference type="ARBA" id="ARBA00004141"/>
    </source>
</evidence>
<name>A0A1Y1XYE9_9FUNG</name>
<evidence type="ECO:0000313" key="10">
    <source>
        <dbReference type="EMBL" id="ORX90783.1"/>
    </source>
</evidence>
<dbReference type="SUPFAM" id="SSF56784">
    <property type="entry name" value="HAD-like"/>
    <property type="match status" value="1"/>
</dbReference>